<feature type="region of interest" description="Disordered" evidence="1">
    <location>
        <begin position="390"/>
        <end position="463"/>
    </location>
</feature>
<proteinExistence type="predicted"/>
<feature type="compositionally biased region" description="Basic and acidic residues" evidence="1">
    <location>
        <begin position="418"/>
        <end position="430"/>
    </location>
</feature>
<evidence type="ECO:0000313" key="2">
    <source>
        <dbReference type="EMBL" id="KAK0519808.1"/>
    </source>
</evidence>
<keyword evidence="3" id="KW-1185">Reference proteome</keyword>
<reference evidence="2" key="1">
    <citation type="journal article" date="2023" name="PhytoFront">
        <title>Draft Genome Resources of Seven Strains of Tilletia horrida, Causal Agent of Kernel Smut of Rice.</title>
        <authorList>
            <person name="Khanal S."/>
            <person name="Antony Babu S."/>
            <person name="Zhou X.G."/>
        </authorList>
    </citation>
    <scope>NUCLEOTIDE SEQUENCE</scope>
    <source>
        <strain evidence="2">TX3</strain>
    </source>
</reference>
<comment type="caution">
    <text evidence="2">The sequence shown here is derived from an EMBL/GenBank/DDBJ whole genome shotgun (WGS) entry which is preliminary data.</text>
</comment>
<sequence length="535" mass="57747">MGGKGTKKKDEGDAPSAGDELALATTSTSTARDDSPESVRAMLERVLQGQQKADDRLDAMLTRLDTSDARTASRLDALEGRTDRALLAPARSDESAAMVPSTSVDSTATAPANLGGASVDTAAAGADDSDNDLHRYKTYPSFSYGERNDLDAIFNRHGISFGDVFPSPASRSATAAKVATKTPPTAASLPITAGATVVAQPRADGAYIASGAPRQLICKAETLSTFDGDPAKLESFVSRVEDIARVSEDPAWDAAVRLAIPQALTGMASKWHSSLTKDEVRKLRRVSDVTAAMRRAFPMNRAEIRKLARERRWEAPKESAMEYYFDKVQLLRQAFGDTYQESSLAQDVADGLEPSMRAYIRLPSVQPTLQQLQDAIAEWEPTWRQVHHVARETPSAPPTPNQPDAVAPSAGTPPVRPPRSESRPAVDRSKSAPAQTSASVATLSQSYDPTRIVPAANGQPRMYRRPDSTRIMRLNRNCHKCGQPHFDFEHEHLLTVGKIHMLGAVGHDYDEVDESELDSPSVDVITTAAATGASF</sequence>
<evidence type="ECO:0000256" key="1">
    <source>
        <dbReference type="SAM" id="MobiDB-lite"/>
    </source>
</evidence>
<feature type="compositionally biased region" description="Polar residues" evidence="1">
    <location>
        <begin position="100"/>
        <end position="110"/>
    </location>
</feature>
<feature type="compositionally biased region" description="Polar residues" evidence="1">
    <location>
        <begin position="432"/>
        <end position="448"/>
    </location>
</feature>
<dbReference type="AlphaFoldDB" id="A0AAN6G4N0"/>
<dbReference type="EMBL" id="JAPDMQ010000902">
    <property type="protein sequence ID" value="KAK0519808.1"/>
    <property type="molecule type" value="Genomic_DNA"/>
</dbReference>
<accession>A0AAN6G4N0</accession>
<dbReference type="Proteomes" id="UP001176521">
    <property type="component" value="Unassembled WGS sequence"/>
</dbReference>
<organism evidence="2 3">
    <name type="scientific">Tilletia horrida</name>
    <dbReference type="NCBI Taxonomy" id="155126"/>
    <lineage>
        <taxon>Eukaryota</taxon>
        <taxon>Fungi</taxon>
        <taxon>Dikarya</taxon>
        <taxon>Basidiomycota</taxon>
        <taxon>Ustilaginomycotina</taxon>
        <taxon>Exobasidiomycetes</taxon>
        <taxon>Tilletiales</taxon>
        <taxon>Tilletiaceae</taxon>
        <taxon>Tilletia</taxon>
    </lineage>
</organism>
<protein>
    <submittedName>
        <fullName evidence="2">Uncharacterized protein</fullName>
    </submittedName>
</protein>
<feature type="region of interest" description="Disordered" evidence="1">
    <location>
        <begin position="89"/>
        <end position="115"/>
    </location>
</feature>
<evidence type="ECO:0000313" key="3">
    <source>
        <dbReference type="Proteomes" id="UP001176521"/>
    </source>
</evidence>
<gene>
    <name evidence="2" type="ORF">OC842_007317</name>
</gene>
<name>A0AAN6G4N0_9BASI</name>
<feature type="region of interest" description="Disordered" evidence="1">
    <location>
        <begin position="1"/>
        <end position="38"/>
    </location>
</feature>
<feature type="compositionally biased region" description="Low complexity" evidence="1">
    <location>
        <begin position="21"/>
        <end position="30"/>
    </location>
</feature>